<dbReference type="OrthoDB" id="1077582at2759"/>
<dbReference type="Proteomes" id="UP000634136">
    <property type="component" value="Unassembled WGS sequence"/>
</dbReference>
<gene>
    <name evidence="2" type="ORF">G2W53_029873</name>
</gene>
<dbReference type="EMBL" id="JAAIUW010000009">
    <property type="protein sequence ID" value="KAF7815904.1"/>
    <property type="molecule type" value="Genomic_DNA"/>
</dbReference>
<reference evidence="2" key="1">
    <citation type="submission" date="2020-09" db="EMBL/GenBank/DDBJ databases">
        <title>Genome-Enabled Discovery of Anthraquinone Biosynthesis in Senna tora.</title>
        <authorList>
            <person name="Kang S.-H."/>
            <person name="Pandey R.P."/>
            <person name="Lee C.-M."/>
            <person name="Sim J.-S."/>
            <person name="Jeong J.-T."/>
            <person name="Choi B.-S."/>
            <person name="Jung M."/>
            <person name="Ginzburg D."/>
            <person name="Zhao K."/>
            <person name="Won S.Y."/>
            <person name="Oh T.-J."/>
            <person name="Yu Y."/>
            <person name="Kim N.-H."/>
            <person name="Lee O.R."/>
            <person name="Lee T.-H."/>
            <person name="Bashyal P."/>
            <person name="Kim T.-S."/>
            <person name="Lee W.-H."/>
            <person name="Kawkins C."/>
            <person name="Kim C.-K."/>
            <person name="Kim J.S."/>
            <person name="Ahn B.O."/>
            <person name="Rhee S.Y."/>
            <person name="Sohng J.K."/>
        </authorList>
    </citation>
    <scope>NUCLEOTIDE SEQUENCE</scope>
    <source>
        <tissue evidence="2">Leaf</tissue>
    </source>
</reference>
<dbReference type="PANTHER" id="PTHR31595">
    <property type="entry name" value="LONG-CHAIN-ALCOHOL O-FATTY-ACYLTRANSFERASE 3-RELATED"/>
    <property type="match status" value="1"/>
</dbReference>
<accession>A0A834T591</accession>
<dbReference type="InterPro" id="IPR044851">
    <property type="entry name" value="Wax_synthase"/>
</dbReference>
<keyword evidence="3" id="KW-1185">Reference proteome</keyword>
<protein>
    <submittedName>
        <fullName evidence="2">Putative long-chain-alcohol O-fatty-acyltransferase 1</fullName>
    </submittedName>
</protein>
<dbReference type="PANTHER" id="PTHR31595:SF70">
    <property type="entry name" value="LONG-CHAIN-ALCOHOL O-FATTY-ACYLTRANSFERASE 3-RELATED"/>
    <property type="match status" value="1"/>
</dbReference>
<evidence type="ECO:0000256" key="1">
    <source>
        <dbReference type="SAM" id="MobiDB-lite"/>
    </source>
</evidence>
<feature type="region of interest" description="Disordered" evidence="1">
    <location>
        <begin position="72"/>
        <end position="94"/>
    </location>
</feature>
<dbReference type="AlphaFoldDB" id="A0A834T591"/>
<evidence type="ECO:0000313" key="2">
    <source>
        <dbReference type="EMBL" id="KAF7815904.1"/>
    </source>
</evidence>
<dbReference type="GO" id="GO:0008374">
    <property type="term" value="F:O-acyltransferase activity"/>
    <property type="evidence" value="ECO:0007669"/>
    <property type="project" value="InterPro"/>
</dbReference>
<dbReference type="GO" id="GO:0006629">
    <property type="term" value="P:lipid metabolic process"/>
    <property type="evidence" value="ECO:0007669"/>
    <property type="project" value="InterPro"/>
</dbReference>
<keyword evidence="2" id="KW-0808">Transferase</keyword>
<sequence length="181" mass="19917">MIVCNDDYSKTLHPRVSLFLGCCHLYLRMELVLALQAAPARAVLGLDMAPHFDKPYLCTLLQDLWPDQPNQEEDGGYTKLSIPHKKPSYSSSPIRPSYSSCEEIVVSEVASSVKLENSPPMEEVSSSPLIDGAGDALVLVLAGEGNESESSSGCCKLQYIILAASMRIIFWLTCHKKIKKE</sequence>
<evidence type="ECO:0000313" key="3">
    <source>
        <dbReference type="Proteomes" id="UP000634136"/>
    </source>
</evidence>
<organism evidence="2 3">
    <name type="scientific">Senna tora</name>
    <dbReference type="NCBI Taxonomy" id="362788"/>
    <lineage>
        <taxon>Eukaryota</taxon>
        <taxon>Viridiplantae</taxon>
        <taxon>Streptophyta</taxon>
        <taxon>Embryophyta</taxon>
        <taxon>Tracheophyta</taxon>
        <taxon>Spermatophyta</taxon>
        <taxon>Magnoliopsida</taxon>
        <taxon>eudicotyledons</taxon>
        <taxon>Gunneridae</taxon>
        <taxon>Pentapetalae</taxon>
        <taxon>rosids</taxon>
        <taxon>fabids</taxon>
        <taxon>Fabales</taxon>
        <taxon>Fabaceae</taxon>
        <taxon>Caesalpinioideae</taxon>
        <taxon>Cassia clade</taxon>
        <taxon>Senna</taxon>
    </lineage>
</organism>
<name>A0A834T591_9FABA</name>
<comment type="caution">
    <text evidence="2">The sequence shown here is derived from an EMBL/GenBank/DDBJ whole genome shotgun (WGS) entry which is preliminary data.</text>
</comment>
<keyword evidence="2" id="KW-0012">Acyltransferase</keyword>
<proteinExistence type="predicted"/>